<evidence type="ECO:0000313" key="3">
    <source>
        <dbReference type="EMBL" id="THF55683.1"/>
    </source>
</evidence>
<name>A0ABY2Q3T1_9HYPH</name>
<accession>A0ABY2Q3T1</accession>
<evidence type="ECO:0000256" key="1">
    <source>
        <dbReference type="SAM" id="MobiDB-lite"/>
    </source>
</evidence>
<feature type="signal peptide" evidence="2">
    <location>
        <begin position="1"/>
        <end position="17"/>
    </location>
</feature>
<evidence type="ECO:0000313" key="4">
    <source>
        <dbReference type="Proteomes" id="UP000306441"/>
    </source>
</evidence>
<gene>
    <name evidence="3" type="ORF">E6C48_16510</name>
</gene>
<sequence length="94" mass="9658">MKKVLMAFAFTSSLASAAQALEPRYDHNLEKAAAEIVAARMGDIRGGFSFGQKPQFVVVQSAPAMTAADMPPPAAAPDDGLVPAVEGPSGSVLN</sequence>
<evidence type="ECO:0000256" key="2">
    <source>
        <dbReference type="SAM" id="SignalP"/>
    </source>
</evidence>
<feature type="region of interest" description="Disordered" evidence="1">
    <location>
        <begin position="68"/>
        <end position="94"/>
    </location>
</feature>
<dbReference type="Proteomes" id="UP000306441">
    <property type="component" value="Unassembled WGS sequence"/>
</dbReference>
<protein>
    <submittedName>
        <fullName evidence="3">Uncharacterized protein</fullName>
    </submittedName>
</protein>
<reference evidence="3 4" key="1">
    <citation type="submission" date="2019-04" db="EMBL/GenBank/DDBJ databases">
        <title>Mesorhizobium composti sp. nov., isolated from compost.</title>
        <authorList>
            <person name="Lin S.-Y."/>
            <person name="Hameed A."/>
            <person name="Hsieh Y.-T."/>
            <person name="Young C.-C."/>
        </authorList>
    </citation>
    <scope>NUCLEOTIDE SEQUENCE [LARGE SCALE GENOMIC DNA]</scope>
    <source>
        <strain evidence="3 4">CC-YTH430</strain>
    </source>
</reference>
<dbReference type="RefSeq" id="WP_136359208.1">
    <property type="nucleotide sequence ID" value="NZ_SSNY01000010.1"/>
</dbReference>
<comment type="caution">
    <text evidence="3">The sequence shown here is derived from an EMBL/GenBank/DDBJ whole genome shotgun (WGS) entry which is preliminary data.</text>
</comment>
<proteinExistence type="predicted"/>
<keyword evidence="4" id="KW-1185">Reference proteome</keyword>
<organism evidence="3 4">
    <name type="scientific">Ollibium composti</name>
    <dbReference type="NCBI Taxonomy" id="2675109"/>
    <lineage>
        <taxon>Bacteria</taxon>
        <taxon>Pseudomonadati</taxon>
        <taxon>Pseudomonadota</taxon>
        <taxon>Alphaproteobacteria</taxon>
        <taxon>Hyphomicrobiales</taxon>
        <taxon>Phyllobacteriaceae</taxon>
        <taxon>Ollibium</taxon>
    </lineage>
</organism>
<feature type="chain" id="PRO_5047389543" evidence="2">
    <location>
        <begin position="18"/>
        <end position="94"/>
    </location>
</feature>
<keyword evidence="2" id="KW-0732">Signal</keyword>
<dbReference type="EMBL" id="SSNY01000010">
    <property type="protein sequence ID" value="THF55683.1"/>
    <property type="molecule type" value="Genomic_DNA"/>
</dbReference>